<dbReference type="RefSeq" id="WP_099698740.1">
    <property type="nucleotide sequence ID" value="NZ_NOVD01000053.1"/>
</dbReference>
<name>A0A2A5J1M2_RHOSG</name>
<protein>
    <submittedName>
        <fullName evidence="1">Uncharacterized protein</fullName>
    </submittedName>
</protein>
<comment type="caution">
    <text evidence="1">The sequence shown here is derived from an EMBL/GenBank/DDBJ whole genome shotgun (WGS) entry which is preliminary data.</text>
</comment>
<evidence type="ECO:0000313" key="1">
    <source>
        <dbReference type="EMBL" id="PCK23262.1"/>
    </source>
</evidence>
<dbReference type="AlphaFoldDB" id="A0A2A5J1M2"/>
<gene>
    <name evidence="1" type="ORF">CHR55_30395</name>
</gene>
<organism evidence="1 2">
    <name type="scientific">Rhodococcus qingshengii</name>
    <dbReference type="NCBI Taxonomy" id="334542"/>
    <lineage>
        <taxon>Bacteria</taxon>
        <taxon>Bacillati</taxon>
        <taxon>Actinomycetota</taxon>
        <taxon>Actinomycetes</taxon>
        <taxon>Mycobacteriales</taxon>
        <taxon>Nocardiaceae</taxon>
        <taxon>Rhodococcus</taxon>
        <taxon>Rhodococcus erythropolis group</taxon>
    </lineage>
</organism>
<dbReference type="Proteomes" id="UP000230886">
    <property type="component" value="Unassembled WGS sequence"/>
</dbReference>
<dbReference type="EMBL" id="NOVD01000053">
    <property type="protein sequence ID" value="PCK23262.1"/>
    <property type="molecule type" value="Genomic_DNA"/>
</dbReference>
<sequence length="118" mass="12551">MTASATVAATSHLATIDNEPVLVAGYLHAFPHHPARGAQITGFAATAPESDLPLFALVSVTWATEVITFDARTHARTSEYVEGMLGCPRGVTWYLTPAEYDAATGTYWLVRKSLAAGT</sequence>
<proteinExistence type="predicted"/>
<reference evidence="1 2" key="1">
    <citation type="submission" date="2017-07" db="EMBL/GenBank/DDBJ databases">
        <title>Draft sequence of Rhodococcus enclensis 23b-28.</title>
        <authorList>
            <person name="Besaury L."/>
            <person name="Sancelme M."/>
            <person name="Amato P."/>
            <person name="Lallement A."/>
            <person name="Delort A.-M."/>
        </authorList>
    </citation>
    <scope>NUCLEOTIDE SEQUENCE [LARGE SCALE GENOMIC DNA]</scope>
    <source>
        <strain evidence="1 2">23b-28</strain>
    </source>
</reference>
<evidence type="ECO:0000313" key="2">
    <source>
        <dbReference type="Proteomes" id="UP000230886"/>
    </source>
</evidence>
<accession>A0A2A5J1M2</accession>